<evidence type="ECO:0000313" key="1">
    <source>
        <dbReference type="EMBL" id="CAG9536544.1"/>
    </source>
</evidence>
<dbReference type="Proteomes" id="UP000746747">
    <property type="component" value="Unassembled WGS sequence"/>
</dbReference>
<dbReference type="OrthoDB" id="5838652at2759"/>
<sequence>MWFSLNVLEKVGSDKKTVGCECVIATEELQTLGGLVETDIRVVSESVAAINEQIEQLESLFRNIGRTKELIKQRLYTLYKAPHLRRVYTSTTHEAVHPFLIKLLVVFQKKELRQKNFKKTRDGKKWKKLNKNRKERFGLPDFIEIEESEDDSPIEVSSKTQCKMPLMENTSKRKKVRKKVRQRKYKVIKLNEGVYKSETKTSTFKVIPLSMPSPQPSLNFRAQLLQKRTKNQRLTKMEQAGLQHKNKWFAATRSARR</sequence>
<dbReference type="AlphaFoldDB" id="A0A8J2Q544"/>
<gene>
    <name evidence="1" type="ORF">CJOHNSTONI_LOCUS6452</name>
</gene>
<evidence type="ECO:0000313" key="2">
    <source>
        <dbReference type="Proteomes" id="UP000746747"/>
    </source>
</evidence>
<protein>
    <submittedName>
        <fullName evidence="1">Uncharacterized protein</fullName>
    </submittedName>
</protein>
<accession>A0A8J2Q544</accession>
<organism evidence="1 2">
    <name type="scientific">Cercopithifilaria johnstoni</name>
    <dbReference type="NCBI Taxonomy" id="2874296"/>
    <lineage>
        <taxon>Eukaryota</taxon>
        <taxon>Metazoa</taxon>
        <taxon>Ecdysozoa</taxon>
        <taxon>Nematoda</taxon>
        <taxon>Chromadorea</taxon>
        <taxon>Rhabditida</taxon>
        <taxon>Spirurina</taxon>
        <taxon>Spiruromorpha</taxon>
        <taxon>Filarioidea</taxon>
        <taxon>Onchocercidae</taxon>
        <taxon>Cercopithifilaria</taxon>
    </lineage>
</organism>
<keyword evidence="2" id="KW-1185">Reference proteome</keyword>
<name>A0A8J2Q544_9BILA</name>
<dbReference type="EMBL" id="CAKAEH010001462">
    <property type="protein sequence ID" value="CAG9536544.1"/>
    <property type="molecule type" value="Genomic_DNA"/>
</dbReference>
<comment type="caution">
    <text evidence="1">The sequence shown here is derived from an EMBL/GenBank/DDBJ whole genome shotgun (WGS) entry which is preliminary data.</text>
</comment>
<reference evidence="1" key="1">
    <citation type="submission" date="2021-09" db="EMBL/GenBank/DDBJ databases">
        <authorList>
            <consortium name="Pathogen Informatics"/>
        </authorList>
    </citation>
    <scope>NUCLEOTIDE SEQUENCE</scope>
</reference>
<proteinExistence type="predicted"/>